<sequence length="243" mass="28250">KTVKKADNYKGYNSVYYSQWIEQINNYFSPKDYEINDFQVQKRQNPIIEVSIVILNAQENLDFIHRSAKSALGQTFQNLEVILVDYSQKINSKLEYPVRLIQMSNQGMLAARRVGTFEARGKYVIFIEAGDQFYSQNIVDEAVETQKYSNVDVVHFRSLSFSNRKLSEMNINKPVLERINDTRIIQQILSENVLIYGKLWLTSQVLKAFAIIGDDIDYVKSDHFLVTNLLGVIVNSYWVFHIQ</sequence>
<dbReference type="InterPro" id="IPR029044">
    <property type="entry name" value="Nucleotide-diphossugar_trans"/>
</dbReference>
<dbReference type="GO" id="GO:0016740">
    <property type="term" value="F:transferase activity"/>
    <property type="evidence" value="ECO:0007669"/>
    <property type="project" value="UniProtKB-KW"/>
</dbReference>
<dbReference type="EMBL" id="GDID01000254">
    <property type="protein sequence ID" value="JAP96352.1"/>
    <property type="molecule type" value="Transcribed_RNA"/>
</dbReference>
<dbReference type="SUPFAM" id="SSF53448">
    <property type="entry name" value="Nucleotide-diphospho-sugar transferases"/>
    <property type="match status" value="1"/>
</dbReference>
<dbReference type="InterPro" id="IPR001173">
    <property type="entry name" value="Glyco_trans_2-like"/>
</dbReference>
<dbReference type="Pfam" id="PF00535">
    <property type="entry name" value="Glycos_transf_2"/>
    <property type="match status" value="1"/>
</dbReference>
<feature type="non-terminal residue" evidence="3">
    <location>
        <position position="1"/>
    </location>
</feature>
<keyword evidence="3" id="KW-0808">Transferase</keyword>
<evidence type="ECO:0000259" key="2">
    <source>
        <dbReference type="Pfam" id="PF00535"/>
    </source>
</evidence>
<comment type="function">
    <text evidence="1">Dolichyl-phosphate beta-glucosyltransferase involved in the glycosylation of glycoproteins through the synthesis of dolichyl beta-D-glucosyl phosphate which serves as a sugar donor for transfer of three glucose residues to the Man-9-GlcNAc-2-PP-dolichol precursor to N-glycans.</text>
</comment>
<accession>A0A146KI81</accession>
<protein>
    <submittedName>
        <fullName evidence="3">Glycosyl transferase family 2 protein</fullName>
    </submittedName>
</protein>
<reference evidence="3" key="1">
    <citation type="submission" date="2015-07" db="EMBL/GenBank/DDBJ databases">
        <title>Adaptation to a free-living lifestyle via gene acquisitions in the diplomonad Trepomonas sp. PC1.</title>
        <authorList>
            <person name="Xu F."/>
            <person name="Jerlstrom-Hultqvist J."/>
            <person name="Kolisko M."/>
            <person name="Simpson A.G.B."/>
            <person name="Roger A.J."/>
            <person name="Svard S.G."/>
            <person name="Andersson J.O."/>
        </authorList>
    </citation>
    <scope>NUCLEOTIDE SEQUENCE</scope>
    <source>
        <strain evidence="3">PC1</strain>
    </source>
</reference>
<organism evidence="3">
    <name type="scientific">Trepomonas sp. PC1</name>
    <dbReference type="NCBI Taxonomy" id="1076344"/>
    <lineage>
        <taxon>Eukaryota</taxon>
        <taxon>Metamonada</taxon>
        <taxon>Diplomonadida</taxon>
        <taxon>Hexamitidae</taxon>
        <taxon>Hexamitinae</taxon>
        <taxon>Trepomonas</taxon>
    </lineage>
</organism>
<feature type="domain" description="Glycosyltransferase 2-like" evidence="2">
    <location>
        <begin position="51"/>
        <end position="194"/>
    </location>
</feature>
<dbReference type="Gene3D" id="3.90.550.10">
    <property type="entry name" value="Spore Coat Polysaccharide Biosynthesis Protein SpsA, Chain A"/>
    <property type="match status" value="1"/>
</dbReference>
<evidence type="ECO:0000256" key="1">
    <source>
        <dbReference type="ARBA" id="ARBA00003301"/>
    </source>
</evidence>
<proteinExistence type="predicted"/>
<gene>
    <name evidence="3" type="ORF">TPC1_10339</name>
</gene>
<dbReference type="AlphaFoldDB" id="A0A146KI81"/>
<name>A0A146KI81_9EUKA</name>
<evidence type="ECO:0000313" key="3">
    <source>
        <dbReference type="EMBL" id="JAP96352.1"/>
    </source>
</evidence>
<dbReference type="CDD" id="cd00761">
    <property type="entry name" value="Glyco_tranf_GTA_type"/>
    <property type="match status" value="1"/>
</dbReference>
<feature type="non-terminal residue" evidence="3">
    <location>
        <position position="243"/>
    </location>
</feature>